<feature type="repeat" description="TPR" evidence="3">
    <location>
        <begin position="914"/>
        <end position="947"/>
    </location>
</feature>
<dbReference type="PANTHER" id="PTHR44858:SF1">
    <property type="entry name" value="UDP-N-ACETYLGLUCOSAMINE--PEPTIDE N-ACETYLGLUCOSAMINYLTRANSFERASE SPINDLY-RELATED"/>
    <property type="match status" value="1"/>
</dbReference>
<feature type="repeat" description="TPR" evidence="3">
    <location>
        <begin position="1227"/>
        <end position="1260"/>
    </location>
</feature>
<dbReference type="Pfam" id="PF13414">
    <property type="entry name" value="TPR_11"/>
    <property type="match status" value="1"/>
</dbReference>
<evidence type="ECO:0000256" key="3">
    <source>
        <dbReference type="PROSITE-ProRule" id="PRU00339"/>
    </source>
</evidence>
<feature type="compositionally biased region" description="Basic residues" evidence="5">
    <location>
        <begin position="1"/>
        <end position="12"/>
    </location>
</feature>
<feature type="compositionally biased region" description="Polar residues" evidence="5">
    <location>
        <begin position="129"/>
        <end position="140"/>
    </location>
</feature>
<dbReference type="PANTHER" id="PTHR44858">
    <property type="entry name" value="TETRATRICOPEPTIDE REPEAT PROTEIN 6"/>
    <property type="match status" value="1"/>
</dbReference>
<keyword evidence="7" id="KW-1185">Reference proteome</keyword>
<feature type="compositionally biased region" description="Basic and acidic residues" evidence="5">
    <location>
        <begin position="142"/>
        <end position="156"/>
    </location>
</feature>
<feature type="repeat" description="TPR" evidence="3">
    <location>
        <begin position="532"/>
        <end position="565"/>
    </location>
</feature>
<keyword evidence="1" id="KW-0677">Repeat</keyword>
<reference evidence="6" key="2">
    <citation type="submission" date="2025-08" db="UniProtKB">
        <authorList>
            <consortium name="Ensembl"/>
        </authorList>
    </citation>
    <scope>IDENTIFICATION</scope>
</reference>
<feature type="repeat" description="TPR" evidence="3">
    <location>
        <begin position="1329"/>
        <end position="1362"/>
    </location>
</feature>
<feature type="repeat" description="TPR" evidence="3">
    <location>
        <begin position="600"/>
        <end position="633"/>
    </location>
</feature>
<proteinExistence type="predicted"/>
<dbReference type="SUPFAM" id="SSF48452">
    <property type="entry name" value="TPR-like"/>
    <property type="match status" value="5"/>
</dbReference>
<dbReference type="InterPro" id="IPR019734">
    <property type="entry name" value="TPR_rpt"/>
</dbReference>
<protein>
    <submittedName>
        <fullName evidence="6">Tetratricopeptide repeat domain 6</fullName>
    </submittedName>
</protein>
<evidence type="ECO:0000256" key="2">
    <source>
        <dbReference type="ARBA" id="ARBA00022803"/>
    </source>
</evidence>
<feature type="compositionally biased region" description="Polar residues" evidence="5">
    <location>
        <begin position="13"/>
        <end position="41"/>
    </location>
</feature>
<evidence type="ECO:0000313" key="7">
    <source>
        <dbReference type="Proteomes" id="UP000694556"/>
    </source>
</evidence>
<sequence length="1399" mass="159429">MKKQTPHLRVMTHRNTSVEEGSDDINPSSSERVSKENATCSHESHVVKLPVIAAFAGTTKKIVMVKHPAPLQKPSYCRSNFHTSNSPVSLGKTKAVSKVDRMHILKMKPPNLERGRTEEIGTVLKDSGKFSSTDLDTNKNISRKDKTNRESCKKGSEAISKAKQQDLNVESGQVLRKGSKQPSVRSAREQLEEARDVTRPDTSKIYENFQQSKPEEPTSTPVLPVKVVAKSVDEITASLQSTSPSPSDQTIKELLESVLGQKYNIKMEVDSLFFFFSLSRGQHYPSIHHLCTAFPGFTLPPYLQLASRIYHTFDRKGHNILFTAEDMDNKQEEPISGIHSFPHTPKTPADWPIIAEYSLKKTQLQLVGEKVSIYPEALKMFWAPVPPKFFAPISSMKEILFPKYELISVIFFLRSLSLGRLPTHDKFIIKLSPAIKEYRSPSIPCLLDFEKFAKGRGGIPKETSARAWVSEIWNSWFDETFPPSENASEGIELLKGTNAPVLLEGETVSIDDLEEEVRRLTEIIEKDEHPSAFHYCRRGAIQKKLGKLKSAMEDLEKAISLEPLLLDAYWHRHLIYLFQDKIYAALDDLNFITKMNKNKADTYLSTAEIYRKQGDNTSAIINYSSAIQCCPTDDDIYFRRAEMYFEENQLLLAMDDYAKCFQYNPKRTDALMKHGMYFFDRSVLTTAIQDFTAVIREDPNNAQARLYRGRTYVKQRQYRNAIQDLAAAIHLDPSCWQAFYYRGCILQQVDPKRALRDFSVSVLINDTQENFCSFLHRGIIYSKQFQWSLAICDFESVIALNSSVIFANLNIGLILLLHLDQYYEAIRQFTNAIKIDPLNVRAYLCRAQAYHKYLMELKKYELASLCIHQLAEIDEGKCQFAYMHVQQALIQSFCQNHNKAIESLRKATATQPEPSMFVLLGKIQMKAEKTKDAVESFKQAIELQMTSAKILHNAFEAAEMYYLIGLCYMEQTNLLQVAIRLHSSYPDAFYQRGLCRMQLGQAKCIRDFNRTLALCPSHFQAYMSRAAYYGSKGRYSKAIMNCNEAIKILPNSARAYFYRGTLKYQNKVGYLCCCTSAFSLKPTYFTCHFVMQIFTCSSIFRLNEFEEAVRSFNQVLKLEPISVDAYIGQGNSYTESGHEAGLKLAQKDFLRAIHLNPVCTKARICLGYNLQAHGKLQRAWNQFTVAIVIDPKCCAAYDGRASVCLQMGENFAAFQDINAALKLTTTAPLLTNRGVINQLMGYLSCAMKDYQQAISVDPNYALAYFSAANIYFHNHQFSQAYCYYSKVLKLEPRNESAIMNRAITNTILKNFEEAREDFEKAVCLCPFSAALYFNRANFYNGLKQYEQAEKDISTALSIQPNDASMYRLRADIRAKLGFNKEAVEDYKQAISIQEQIDCV</sequence>
<dbReference type="Pfam" id="PF13181">
    <property type="entry name" value="TPR_8"/>
    <property type="match status" value="3"/>
</dbReference>
<dbReference type="SMART" id="SM00028">
    <property type="entry name" value="TPR"/>
    <property type="match status" value="20"/>
</dbReference>
<feature type="repeat" description="TPR" evidence="3">
    <location>
        <begin position="1261"/>
        <end position="1294"/>
    </location>
</feature>
<evidence type="ECO:0000256" key="5">
    <source>
        <dbReference type="SAM" id="MobiDB-lite"/>
    </source>
</evidence>
<feature type="region of interest" description="Disordered" evidence="5">
    <location>
        <begin position="1"/>
        <end position="42"/>
    </location>
</feature>
<keyword evidence="4" id="KW-0175">Coiled coil</keyword>
<feature type="repeat" description="TPR" evidence="3">
    <location>
        <begin position="1019"/>
        <end position="1052"/>
    </location>
</feature>
<feature type="repeat" description="TPR" evidence="3">
    <location>
        <begin position="702"/>
        <end position="735"/>
    </location>
</feature>
<dbReference type="Proteomes" id="UP000694556">
    <property type="component" value="Chromosome 5"/>
</dbReference>
<reference evidence="6" key="3">
    <citation type="submission" date="2025-09" db="UniProtKB">
        <authorList>
            <consortium name="Ensembl"/>
        </authorList>
    </citation>
    <scope>IDENTIFICATION</scope>
</reference>
<dbReference type="Gene3D" id="1.25.40.10">
    <property type="entry name" value="Tetratricopeptide repeat domain"/>
    <property type="match status" value="10"/>
</dbReference>
<feature type="repeat" description="TPR" evidence="3">
    <location>
        <begin position="668"/>
        <end position="701"/>
    </location>
</feature>
<feature type="coiled-coil region" evidence="4">
    <location>
        <begin position="503"/>
        <end position="558"/>
    </location>
</feature>
<organism evidence="6 7">
    <name type="scientific">Cairina moschata</name>
    <name type="common">Muscovy duck</name>
    <dbReference type="NCBI Taxonomy" id="8855"/>
    <lineage>
        <taxon>Eukaryota</taxon>
        <taxon>Metazoa</taxon>
        <taxon>Chordata</taxon>
        <taxon>Craniata</taxon>
        <taxon>Vertebrata</taxon>
        <taxon>Euteleostomi</taxon>
        <taxon>Archelosauria</taxon>
        <taxon>Archosauria</taxon>
        <taxon>Dinosauria</taxon>
        <taxon>Saurischia</taxon>
        <taxon>Theropoda</taxon>
        <taxon>Coelurosauria</taxon>
        <taxon>Aves</taxon>
        <taxon>Neognathae</taxon>
        <taxon>Galloanserae</taxon>
        <taxon>Anseriformes</taxon>
        <taxon>Anatidae</taxon>
        <taxon>Anatinae</taxon>
        <taxon>Cairina</taxon>
    </lineage>
</organism>
<name>A0A8C3BRE2_CAIMO</name>
<feature type="repeat" description="TPR" evidence="3">
    <location>
        <begin position="634"/>
        <end position="667"/>
    </location>
</feature>
<evidence type="ECO:0000313" key="6">
    <source>
        <dbReference type="Ensembl" id="ENSCMMP00000010377.1"/>
    </source>
</evidence>
<keyword evidence="2 3" id="KW-0802">TPR repeat</keyword>
<dbReference type="InterPro" id="IPR050498">
    <property type="entry name" value="Ycf3"/>
</dbReference>
<feature type="region of interest" description="Disordered" evidence="5">
    <location>
        <begin position="123"/>
        <end position="203"/>
    </location>
</feature>
<evidence type="ECO:0000256" key="4">
    <source>
        <dbReference type="SAM" id="Coils"/>
    </source>
</evidence>
<reference evidence="6" key="1">
    <citation type="submission" date="2018-09" db="EMBL/GenBank/DDBJ databases">
        <title>Common duck and Muscovy duck high density SNP chip.</title>
        <authorList>
            <person name="Vignal A."/>
            <person name="Thebault N."/>
            <person name="Warren W.C."/>
        </authorList>
    </citation>
    <scope>NUCLEOTIDE SEQUENCE [LARGE SCALE GENOMIC DNA]</scope>
</reference>
<feature type="compositionally biased region" description="Basic and acidic residues" evidence="5">
    <location>
        <begin position="186"/>
        <end position="203"/>
    </location>
</feature>
<evidence type="ECO:0000256" key="1">
    <source>
        <dbReference type="ARBA" id="ARBA00022737"/>
    </source>
</evidence>
<accession>A0A8C3BRE2</accession>
<dbReference type="InterPro" id="IPR011990">
    <property type="entry name" value="TPR-like_helical_dom_sf"/>
</dbReference>
<dbReference type="Ensembl" id="ENSCMMT00000011434.1">
    <property type="protein sequence ID" value="ENSCMMP00000010377.1"/>
    <property type="gene ID" value="ENSCMMG00000006524.1"/>
</dbReference>
<dbReference type="PROSITE" id="PS50005">
    <property type="entry name" value="TPR"/>
    <property type="match status" value="10"/>
</dbReference>
<dbReference type="Pfam" id="PF13432">
    <property type="entry name" value="TPR_16"/>
    <property type="match status" value="1"/>
</dbReference>